<protein>
    <submittedName>
        <fullName evidence="9">Origin recognition complex subunit 3 N-terminus-domain-containing protein</fullName>
    </submittedName>
</protein>
<comment type="similarity">
    <text evidence="2">Belongs to the ORC3 family.</text>
</comment>
<dbReference type="OrthoDB" id="10265211at2759"/>
<evidence type="ECO:0000256" key="5">
    <source>
        <dbReference type="ARBA" id="ARBA00023242"/>
    </source>
</evidence>
<feature type="compositionally biased region" description="Acidic residues" evidence="6">
    <location>
        <begin position="744"/>
        <end position="767"/>
    </location>
</feature>
<dbReference type="AlphaFoldDB" id="A0A5C5G5N9"/>
<keyword evidence="3" id="KW-0235">DNA replication</keyword>
<keyword evidence="5" id="KW-0539">Nucleus</keyword>
<dbReference type="PANTHER" id="PTHR12748:SF0">
    <property type="entry name" value="ORIGIN RECOGNITION COMPLEX SUBUNIT 3"/>
    <property type="match status" value="1"/>
</dbReference>
<proteinExistence type="inferred from homology"/>
<feature type="region of interest" description="Disordered" evidence="6">
    <location>
        <begin position="713"/>
        <end position="775"/>
    </location>
</feature>
<accession>A0A5C5G5N9</accession>
<evidence type="ECO:0000259" key="8">
    <source>
        <dbReference type="Pfam" id="PF18137"/>
    </source>
</evidence>
<feature type="domain" description="Origin recognition complex subunit 3 winged helix C-terminal" evidence="8">
    <location>
        <begin position="665"/>
        <end position="805"/>
    </location>
</feature>
<keyword evidence="10" id="KW-1185">Reference proteome</keyword>
<dbReference type="PANTHER" id="PTHR12748">
    <property type="entry name" value="ORIGIN RECOGNITION COMPLEX SUBUNIT 3"/>
    <property type="match status" value="1"/>
</dbReference>
<comment type="caution">
    <text evidence="9">The sequence shown here is derived from an EMBL/GenBank/DDBJ whole genome shotgun (WGS) entry which is preliminary data.</text>
</comment>
<name>A0A5C5G5N9_9BASI</name>
<dbReference type="CDD" id="cd20704">
    <property type="entry name" value="Orc3"/>
    <property type="match status" value="1"/>
</dbReference>
<evidence type="ECO:0000256" key="2">
    <source>
        <dbReference type="ARBA" id="ARBA00010977"/>
    </source>
</evidence>
<dbReference type="STRING" id="5288.A0A5C5G5N9"/>
<dbReference type="GO" id="GO:0031261">
    <property type="term" value="C:DNA replication preinitiation complex"/>
    <property type="evidence" value="ECO:0007669"/>
    <property type="project" value="TreeGrafter"/>
</dbReference>
<dbReference type="InterPro" id="IPR045667">
    <property type="entry name" value="ORC3_N"/>
</dbReference>
<organism evidence="9 10">
    <name type="scientific">Rhodotorula diobovata</name>
    <dbReference type="NCBI Taxonomy" id="5288"/>
    <lineage>
        <taxon>Eukaryota</taxon>
        <taxon>Fungi</taxon>
        <taxon>Dikarya</taxon>
        <taxon>Basidiomycota</taxon>
        <taxon>Pucciniomycotina</taxon>
        <taxon>Microbotryomycetes</taxon>
        <taxon>Sporidiobolales</taxon>
        <taxon>Sporidiobolaceae</taxon>
        <taxon>Rhodotorula</taxon>
    </lineage>
</organism>
<dbReference type="Proteomes" id="UP000311382">
    <property type="component" value="Unassembled WGS sequence"/>
</dbReference>
<keyword evidence="4" id="KW-0238">DNA-binding</keyword>
<dbReference type="Pfam" id="PF07034">
    <property type="entry name" value="ORC3_N"/>
    <property type="match status" value="1"/>
</dbReference>
<feature type="compositionally biased region" description="Gly residues" evidence="6">
    <location>
        <begin position="719"/>
        <end position="730"/>
    </location>
</feature>
<feature type="domain" description="Origin recognition complex subunit 3 N-terminal" evidence="7">
    <location>
        <begin position="36"/>
        <end position="355"/>
    </location>
</feature>
<evidence type="ECO:0000256" key="3">
    <source>
        <dbReference type="ARBA" id="ARBA00022705"/>
    </source>
</evidence>
<feature type="region of interest" description="Disordered" evidence="6">
    <location>
        <begin position="646"/>
        <end position="674"/>
    </location>
</feature>
<evidence type="ECO:0000259" key="7">
    <source>
        <dbReference type="Pfam" id="PF07034"/>
    </source>
</evidence>
<feature type="region of interest" description="Disordered" evidence="6">
    <location>
        <begin position="453"/>
        <end position="473"/>
    </location>
</feature>
<feature type="compositionally biased region" description="Gly residues" evidence="6">
    <location>
        <begin position="453"/>
        <end position="465"/>
    </location>
</feature>
<gene>
    <name evidence="9" type="ORF">DMC30DRAFT_420834</name>
</gene>
<dbReference type="EMBL" id="SOZI01000009">
    <property type="protein sequence ID" value="TNY23682.1"/>
    <property type="molecule type" value="Genomic_DNA"/>
</dbReference>
<dbReference type="GO" id="GO:0003688">
    <property type="term" value="F:DNA replication origin binding"/>
    <property type="evidence" value="ECO:0007669"/>
    <property type="project" value="TreeGrafter"/>
</dbReference>
<evidence type="ECO:0000256" key="4">
    <source>
        <dbReference type="ARBA" id="ARBA00023125"/>
    </source>
</evidence>
<sequence length="805" mass="85585">MDQPVPFSEPFASTSRAVFTLPYKPAQPSDHEHDAFADEAALARYDQAWSTCNAKINSILASLHDASLDQIVAYVRSPPSDAQSLYAALAGRAPIRAGLIIGASPGSSSLLYASLTRQLAAPDPRPDPHSAGAMPSATPRRPCLVSRLASRDCSSIKNALRSLIGGFVGSDVEIEADDEDDEDGQGQSWGPATLKSALIVPEDLQNLQAWYEHRFGKKDSADAPTLVVLLEDLEAMDGKVLTQLIDALACYTSTLPLTLLVGIATTADAFFGLVSRPTAHQLDAASFFVDPGVGAFNALVRGLFIDWLPPLGLAPRTYTDLWRTFEDLHHSIDATISFIQYLYMTHFTSNPLAALTLPLPSSPSLSTPLPDATLSALRALPSLRSSPSFPLAATLLSPTTSPSALHDALHSARSALEAWHAERRVAFECLLGVMDLWDKRRGMEGVLGAVLGEGGGGAGRQGGKGNEGREGDGEVGRLVEGLCGLVLQASSTKLPQFLRALSTRLDHFLSSSSSSSSSSSRPLPNTTTLPSFLTAQLAALEPVLAAPRPAGRATLFNTNLAGAGAMGMGAGALGGGAGEADREFSRVARETAEGLKARLRAALRPPTDLVLHEVWFTSDSSAMKRLYPTLAPSLLRQLTKLDPLADPSYAAPAPDLNRNPSDADQRAVNVDAEETTPADLGVAWRVYRETHAQGRLVNLGEWWAGFELGAVDEGEGEGEGGGGGAGNGGGRGERGRKRARGEGDGEDGEEEDEESEEEEEEEEDEEGGPERRKQARFLRAVGDLAHLGFIHPTTYKPEHVLKSVY</sequence>
<evidence type="ECO:0000256" key="6">
    <source>
        <dbReference type="SAM" id="MobiDB-lite"/>
    </source>
</evidence>
<evidence type="ECO:0000313" key="9">
    <source>
        <dbReference type="EMBL" id="TNY23682.1"/>
    </source>
</evidence>
<dbReference type="GO" id="GO:0006270">
    <property type="term" value="P:DNA replication initiation"/>
    <property type="evidence" value="ECO:0007669"/>
    <property type="project" value="TreeGrafter"/>
</dbReference>
<comment type="subcellular location">
    <subcellularLocation>
        <location evidence="1">Nucleus</location>
    </subcellularLocation>
</comment>
<dbReference type="GO" id="GO:0005656">
    <property type="term" value="C:nuclear pre-replicative complex"/>
    <property type="evidence" value="ECO:0007669"/>
    <property type="project" value="TreeGrafter"/>
</dbReference>
<dbReference type="Pfam" id="PF18137">
    <property type="entry name" value="WHD_ORC"/>
    <property type="match status" value="1"/>
</dbReference>
<evidence type="ECO:0000313" key="10">
    <source>
        <dbReference type="Proteomes" id="UP000311382"/>
    </source>
</evidence>
<dbReference type="InterPro" id="IPR040855">
    <property type="entry name" value="ORC_WH_C"/>
</dbReference>
<dbReference type="GO" id="GO:0005664">
    <property type="term" value="C:nuclear origin of replication recognition complex"/>
    <property type="evidence" value="ECO:0007669"/>
    <property type="project" value="InterPro"/>
</dbReference>
<dbReference type="InterPro" id="IPR020795">
    <property type="entry name" value="ORC3"/>
</dbReference>
<reference evidence="9 10" key="1">
    <citation type="submission" date="2019-03" db="EMBL/GenBank/DDBJ databases">
        <title>Rhodosporidium diobovatum UCD-FST 08-225 genome sequencing, assembly, and annotation.</title>
        <authorList>
            <person name="Fakankun I.U."/>
            <person name="Fristensky B."/>
            <person name="Levin D.B."/>
        </authorList>
    </citation>
    <scope>NUCLEOTIDE SEQUENCE [LARGE SCALE GENOMIC DNA]</scope>
    <source>
        <strain evidence="9 10">UCD-FST 08-225</strain>
    </source>
</reference>
<evidence type="ECO:0000256" key="1">
    <source>
        <dbReference type="ARBA" id="ARBA00004123"/>
    </source>
</evidence>